<comment type="caution">
    <text evidence="1">The sequence shown here is derived from an EMBL/GenBank/DDBJ whole genome shotgun (WGS) entry which is preliminary data.</text>
</comment>
<sequence length="299" mass="33501">MPENGIRSTYSQSPFQIFMCDDAGVISTGSAFFYKYEEEWFLITNWHNFSGRHFLTRAPLSDSSRFPTYIKVKLSTYIDGDKFTTIAQRVDIYKDYEPCWYQHPTLGHKCDVVALPLNRPKSCPEFMHNAANCISKIKIPVKPGCTAFIIGFPHSLSVGFGLPLWKSGYIASEPHYDIEIGGSLSEIAGTQGGTKLPAFFIDSLTRSGMSGSPVFAAYTGNWDSSDPYKELNMDDPNFWSRDDVLLGENRMQFIGCYSGRVGKEEEGAALGLCWREDVIQEICKSRNIGEHPQITSSNS</sequence>
<dbReference type="RefSeq" id="WP_182833932.1">
    <property type="nucleotide sequence ID" value="NZ_JACJFN010000003.1"/>
</dbReference>
<accession>A0A7W4H3R6</accession>
<gene>
    <name evidence="1" type="ORF">H3H45_11720</name>
</gene>
<dbReference type="EMBL" id="JACJFN010000003">
    <property type="protein sequence ID" value="MBB1519908.1"/>
    <property type="molecule type" value="Genomic_DNA"/>
</dbReference>
<keyword evidence="2" id="KW-1185">Reference proteome</keyword>
<dbReference type="SUPFAM" id="SSF50494">
    <property type="entry name" value="Trypsin-like serine proteases"/>
    <property type="match status" value="1"/>
</dbReference>
<proteinExistence type="predicted"/>
<evidence type="ECO:0000313" key="1">
    <source>
        <dbReference type="EMBL" id="MBB1519908.1"/>
    </source>
</evidence>
<protein>
    <recommendedName>
        <fullName evidence="3">Trypsin-like peptidase domain-containing protein</fullName>
    </recommendedName>
</protein>
<dbReference type="InterPro" id="IPR009003">
    <property type="entry name" value="Peptidase_S1_PA"/>
</dbReference>
<reference evidence="1 2" key="1">
    <citation type="submission" date="2020-08" db="EMBL/GenBank/DDBJ databases">
        <authorList>
            <person name="Kim C.M."/>
        </authorList>
    </citation>
    <scope>NUCLEOTIDE SEQUENCE [LARGE SCALE GENOMIC DNA]</scope>
    <source>
        <strain evidence="1 2">SR9</strain>
    </source>
</reference>
<name>A0A7W4H3R6_9GAMM</name>
<evidence type="ECO:0000313" key="2">
    <source>
        <dbReference type="Proteomes" id="UP000581189"/>
    </source>
</evidence>
<dbReference type="AlphaFoldDB" id="A0A7W4H3R6"/>
<organism evidence="1 2">
    <name type="scientific">Aquipseudomonas guryensis</name>
    <dbReference type="NCBI Taxonomy" id="2759165"/>
    <lineage>
        <taxon>Bacteria</taxon>
        <taxon>Pseudomonadati</taxon>
        <taxon>Pseudomonadota</taxon>
        <taxon>Gammaproteobacteria</taxon>
        <taxon>Pseudomonadales</taxon>
        <taxon>Pseudomonadaceae</taxon>
        <taxon>Aquipseudomonas</taxon>
    </lineage>
</organism>
<evidence type="ECO:0008006" key="3">
    <source>
        <dbReference type="Google" id="ProtNLM"/>
    </source>
</evidence>
<dbReference type="Proteomes" id="UP000581189">
    <property type="component" value="Unassembled WGS sequence"/>
</dbReference>